<sequence length="438" mass="49859">MTVFFAILAALALSTLYAYIRKTRSMVRDLEEAVRAERRLLQEESSSRLKQLGFDGLITEINWLVDRYNEFAREETGYSNQIEAVLGSIQEAVLIFDAERTIEFANESAQRLFQHGRLLKGARLESALRSPSLLEFLNGTDSSHLRQITLERKGEQLWFEASSAQVRGSARQDASSTILVLHDITRLKSLEMVRREFVANVSHELRTPLTIIKGFAETLVEDNASLPVEARARFLEKILNNAERLHVLVEDLLTLSRLESKPDQVDPQLYSLRQLMEDTIENYSSRLNPGVQAIELKYDDRVGDFSFDRFRLNQVVDNLIENTFRYAPEFTQLSLSVDYDEETDFVECSVQDDGPGIPAKDVPHIFERFYRVDKGRSRERGGTGLGLSIMKHIVQLHGGTVWAESELGEGTKICFTLPYRRALQSTNGMAVEDRKSVS</sequence>
<keyword evidence="10" id="KW-0902">Two-component regulatory system</keyword>
<dbReference type="STRING" id="583355.Caka_2102"/>
<evidence type="ECO:0000256" key="9">
    <source>
        <dbReference type="ARBA" id="ARBA00022840"/>
    </source>
</evidence>
<dbReference type="SMART" id="SM00387">
    <property type="entry name" value="HATPase_c"/>
    <property type="match status" value="1"/>
</dbReference>
<dbReference type="CDD" id="cd00082">
    <property type="entry name" value="HisKA"/>
    <property type="match status" value="1"/>
</dbReference>
<evidence type="ECO:0000256" key="5">
    <source>
        <dbReference type="ARBA" id="ARBA00022553"/>
    </source>
</evidence>
<accession>D5ELI4</accession>
<keyword evidence="9" id="KW-0067">ATP-binding</keyword>
<dbReference type="Pfam" id="PF00512">
    <property type="entry name" value="HisKA"/>
    <property type="match status" value="1"/>
</dbReference>
<keyword evidence="7" id="KW-0547">Nucleotide-binding</keyword>
<dbReference type="GO" id="GO:0005886">
    <property type="term" value="C:plasma membrane"/>
    <property type="evidence" value="ECO:0007669"/>
    <property type="project" value="UniProtKB-SubCell"/>
</dbReference>
<keyword evidence="4" id="KW-1003">Cell membrane</keyword>
<dbReference type="EC" id="2.7.13.3" evidence="3"/>
<dbReference type="SUPFAM" id="SSF55785">
    <property type="entry name" value="PYP-like sensor domain (PAS domain)"/>
    <property type="match status" value="1"/>
</dbReference>
<keyword evidence="8 13" id="KW-0418">Kinase</keyword>
<evidence type="ECO:0000256" key="2">
    <source>
        <dbReference type="ARBA" id="ARBA00004236"/>
    </source>
</evidence>
<dbReference type="AlphaFoldDB" id="D5ELI4"/>
<proteinExistence type="predicted"/>
<dbReference type="GO" id="GO:0004721">
    <property type="term" value="F:phosphoprotein phosphatase activity"/>
    <property type="evidence" value="ECO:0007669"/>
    <property type="project" value="TreeGrafter"/>
</dbReference>
<dbReference type="InterPro" id="IPR036097">
    <property type="entry name" value="HisK_dim/P_sf"/>
</dbReference>
<dbReference type="InterPro" id="IPR036890">
    <property type="entry name" value="HATPase_C_sf"/>
</dbReference>
<dbReference type="PANTHER" id="PTHR45453">
    <property type="entry name" value="PHOSPHATE REGULON SENSOR PROTEIN PHOR"/>
    <property type="match status" value="1"/>
</dbReference>
<feature type="domain" description="Histidine kinase" evidence="12">
    <location>
        <begin position="200"/>
        <end position="421"/>
    </location>
</feature>
<dbReference type="PANTHER" id="PTHR45453:SF1">
    <property type="entry name" value="PHOSPHATE REGULON SENSOR PROTEIN PHOR"/>
    <property type="match status" value="1"/>
</dbReference>
<evidence type="ECO:0000256" key="10">
    <source>
        <dbReference type="ARBA" id="ARBA00023012"/>
    </source>
</evidence>
<dbReference type="Gene3D" id="1.10.287.130">
    <property type="match status" value="1"/>
</dbReference>
<evidence type="ECO:0000313" key="14">
    <source>
        <dbReference type="Proteomes" id="UP000000925"/>
    </source>
</evidence>
<dbReference type="InterPro" id="IPR000014">
    <property type="entry name" value="PAS"/>
</dbReference>
<dbReference type="Pfam" id="PF13188">
    <property type="entry name" value="PAS_8"/>
    <property type="match status" value="1"/>
</dbReference>
<dbReference type="Gene3D" id="3.30.450.20">
    <property type="entry name" value="PAS domain"/>
    <property type="match status" value="1"/>
</dbReference>
<dbReference type="SUPFAM" id="SSF55874">
    <property type="entry name" value="ATPase domain of HSP90 chaperone/DNA topoisomerase II/histidine kinase"/>
    <property type="match status" value="1"/>
</dbReference>
<dbReference type="InterPro" id="IPR050351">
    <property type="entry name" value="BphY/WalK/GraS-like"/>
</dbReference>
<gene>
    <name evidence="13" type="ordered locus">Caka_2102</name>
</gene>
<dbReference type="FunFam" id="1.10.287.130:FF:000008">
    <property type="entry name" value="Two-component sensor histidine kinase"/>
    <property type="match status" value="1"/>
</dbReference>
<evidence type="ECO:0000313" key="13">
    <source>
        <dbReference type="EMBL" id="ADE55120.1"/>
    </source>
</evidence>
<dbReference type="EMBL" id="CP001998">
    <property type="protein sequence ID" value="ADE55120.1"/>
    <property type="molecule type" value="Genomic_DNA"/>
</dbReference>
<dbReference type="InterPro" id="IPR003661">
    <property type="entry name" value="HisK_dim/P_dom"/>
</dbReference>
<dbReference type="RefSeq" id="WP_013043842.1">
    <property type="nucleotide sequence ID" value="NC_014008.1"/>
</dbReference>
<dbReference type="SMART" id="SM00388">
    <property type="entry name" value="HisKA"/>
    <property type="match status" value="1"/>
</dbReference>
<keyword evidence="6" id="KW-0808">Transferase</keyword>
<dbReference type="eggNOG" id="COG5002">
    <property type="taxonomic scope" value="Bacteria"/>
</dbReference>
<organism evidence="13 14">
    <name type="scientific">Coraliomargarita akajimensis (strain DSM 45221 / IAM 15411 / JCM 23193 / KCTC 12865 / 04OKA010-24)</name>
    <dbReference type="NCBI Taxonomy" id="583355"/>
    <lineage>
        <taxon>Bacteria</taxon>
        <taxon>Pseudomonadati</taxon>
        <taxon>Verrucomicrobiota</taxon>
        <taxon>Opitutia</taxon>
        <taxon>Puniceicoccales</taxon>
        <taxon>Coraliomargaritaceae</taxon>
        <taxon>Coraliomargarita</taxon>
    </lineage>
</organism>
<dbReference type="SUPFAM" id="SSF47384">
    <property type="entry name" value="Homodimeric domain of signal transducing histidine kinase"/>
    <property type="match status" value="1"/>
</dbReference>
<evidence type="ECO:0000256" key="6">
    <source>
        <dbReference type="ARBA" id="ARBA00022679"/>
    </source>
</evidence>
<evidence type="ECO:0000256" key="11">
    <source>
        <dbReference type="ARBA" id="ARBA00023136"/>
    </source>
</evidence>
<dbReference type="PROSITE" id="PS50109">
    <property type="entry name" value="HIS_KIN"/>
    <property type="match status" value="1"/>
</dbReference>
<dbReference type="GO" id="GO:0000155">
    <property type="term" value="F:phosphorelay sensor kinase activity"/>
    <property type="evidence" value="ECO:0007669"/>
    <property type="project" value="InterPro"/>
</dbReference>
<protein>
    <recommendedName>
        <fullName evidence="3">histidine kinase</fullName>
        <ecNumber evidence="3">2.7.13.3</ecNumber>
    </recommendedName>
</protein>
<dbReference type="HOGENOM" id="CLU_000445_89_2_0"/>
<keyword evidence="14" id="KW-1185">Reference proteome</keyword>
<dbReference type="InterPro" id="IPR004358">
    <property type="entry name" value="Sig_transdc_His_kin-like_C"/>
</dbReference>
<dbReference type="Gene3D" id="3.30.565.10">
    <property type="entry name" value="Histidine kinase-like ATPase, C-terminal domain"/>
    <property type="match status" value="1"/>
</dbReference>
<name>D5ELI4_CORAD</name>
<keyword evidence="5" id="KW-0597">Phosphoprotein</keyword>
<comment type="subcellular location">
    <subcellularLocation>
        <location evidence="2">Cell membrane</location>
    </subcellularLocation>
</comment>
<evidence type="ECO:0000256" key="8">
    <source>
        <dbReference type="ARBA" id="ARBA00022777"/>
    </source>
</evidence>
<evidence type="ECO:0000256" key="1">
    <source>
        <dbReference type="ARBA" id="ARBA00000085"/>
    </source>
</evidence>
<dbReference type="KEGG" id="caa:Caka_2102"/>
<comment type="catalytic activity">
    <reaction evidence="1">
        <text>ATP + protein L-histidine = ADP + protein N-phospho-L-histidine.</text>
        <dbReference type="EC" id="2.7.13.3"/>
    </reaction>
</comment>
<evidence type="ECO:0000256" key="4">
    <source>
        <dbReference type="ARBA" id="ARBA00022475"/>
    </source>
</evidence>
<reference evidence="13 14" key="1">
    <citation type="journal article" date="2010" name="Stand. Genomic Sci.">
        <title>Complete genome sequence of Coraliomargarita akajimensis type strain (04OKA010-24).</title>
        <authorList>
            <person name="Mavromatis K."/>
            <person name="Abt B."/>
            <person name="Brambilla E."/>
            <person name="Lapidus A."/>
            <person name="Copeland A."/>
            <person name="Deshpande S."/>
            <person name="Nolan M."/>
            <person name="Lucas S."/>
            <person name="Tice H."/>
            <person name="Cheng J.F."/>
            <person name="Han C."/>
            <person name="Detter J.C."/>
            <person name="Woyke T."/>
            <person name="Goodwin L."/>
            <person name="Pitluck S."/>
            <person name="Held B."/>
            <person name="Brettin T."/>
            <person name="Tapia R."/>
            <person name="Ivanova N."/>
            <person name="Mikhailova N."/>
            <person name="Pati A."/>
            <person name="Liolios K."/>
            <person name="Chen A."/>
            <person name="Palaniappan K."/>
            <person name="Land M."/>
            <person name="Hauser L."/>
            <person name="Chang Y.J."/>
            <person name="Jeffries C.D."/>
            <person name="Rohde M."/>
            <person name="Goker M."/>
            <person name="Bristow J."/>
            <person name="Eisen J.A."/>
            <person name="Markowitz V."/>
            <person name="Hugenholtz P."/>
            <person name="Klenk H.P."/>
            <person name="Kyrpides N.C."/>
        </authorList>
    </citation>
    <scope>NUCLEOTIDE SEQUENCE [LARGE SCALE GENOMIC DNA]</scope>
    <source>
        <strain evidence="14">DSM 45221 / IAM 15411 / JCM 23193 / KCTC 12865</strain>
    </source>
</reference>
<evidence type="ECO:0000256" key="3">
    <source>
        <dbReference type="ARBA" id="ARBA00012438"/>
    </source>
</evidence>
<dbReference type="CDD" id="cd00075">
    <property type="entry name" value="HATPase"/>
    <property type="match status" value="1"/>
</dbReference>
<dbReference type="GO" id="GO:0016036">
    <property type="term" value="P:cellular response to phosphate starvation"/>
    <property type="evidence" value="ECO:0007669"/>
    <property type="project" value="TreeGrafter"/>
</dbReference>
<dbReference type="Proteomes" id="UP000000925">
    <property type="component" value="Chromosome"/>
</dbReference>
<keyword evidence="11" id="KW-0472">Membrane</keyword>
<dbReference type="InterPro" id="IPR005467">
    <property type="entry name" value="His_kinase_dom"/>
</dbReference>
<evidence type="ECO:0000256" key="7">
    <source>
        <dbReference type="ARBA" id="ARBA00022741"/>
    </source>
</evidence>
<evidence type="ECO:0000259" key="12">
    <source>
        <dbReference type="PROSITE" id="PS50109"/>
    </source>
</evidence>
<dbReference type="Pfam" id="PF02518">
    <property type="entry name" value="HATPase_c"/>
    <property type="match status" value="1"/>
</dbReference>
<dbReference type="InterPro" id="IPR035965">
    <property type="entry name" value="PAS-like_dom_sf"/>
</dbReference>
<dbReference type="InterPro" id="IPR003594">
    <property type="entry name" value="HATPase_dom"/>
</dbReference>
<dbReference type="GO" id="GO:0005524">
    <property type="term" value="F:ATP binding"/>
    <property type="evidence" value="ECO:0007669"/>
    <property type="project" value="UniProtKB-KW"/>
</dbReference>
<dbReference type="FunFam" id="3.30.565.10:FF:000006">
    <property type="entry name" value="Sensor histidine kinase WalK"/>
    <property type="match status" value="1"/>
</dbReference>
<dbReference type="PRINTS" id="PR00344">
    <property type="entry name" value="BCTRLSENSOR"/>
</dbReference>
<dbReference type="OrthoDB" id="9813151at2"/>